<accession>A0A2P2KQ18</accession>
<organism evidence="1">
    <name type="scientific">Rhizophora mucronata</name>
    <name type="common">Asiatic mangrove</name>
    <dbReference type="NCBI Taxonomy" id="61149"/>
    <lineage>
        <taxon>Eukaryota</taxon>
        <taxon>Viridiplantae</taxon>
        <taxon>Streptophyta</taxon>
        <taxon>Embryophyta</taxon>
        <taxon>Tracheophyta</taxon>
        <taxon>Spermatophyta</taxon>
        <taxon>Magnoliopsida</taxon>
        <taxon>eudicotyledons</taxon>
        <taxon>Gunneridae</taxon>
        <taxon>Pentapetalae</taxon>
        <taxon>rosids</taxon>
        <taxon>fabids</taxon>
        <taxon>Malpighiales</taxon>
        <taxon>Rhizophoraceae</taxon>
        <taxon>Rhizophora</taxon>
    </lineage>
</organism>
<dbReference type="EMBL" id="GGEC01027332">
    <property type="protein sequence ID" value="MBX07816.1"/>
    <property type="molecule type" value="Transcribed_RNA"/>
</dbReference>
<protein>
    <submittedName>
        <fullName evidence="1">Uncharacterized protein</fullName>
    </submittedName>
</protein>
<sequence>MIECGTFRQRTAPQPAYSDGRPPLVIIPMSAFLQGYTINKGTILLR</sequence>
<name>A0A2P2KQ18_RHIMU</name>
<proteinExistence type="predicted"/>
<evidence type="ECO:0000313" key="1">
    <source>
        <dbReference type="EMBL" id="MBX07816.1"/>
    </source>
</evidence>
<dbReference type="AlphaFoldDB" id="A0A2P2KQ18"/>
<reference evidence="1" key="1">
    <citation type="submission" date="2018-02" db="EMBL/GenBank/DDBJ databases">
        <title>Rhizophora mucronata_Transcriptome.</title>
        <authorList>
            <person name="Meera S.P."/>
            <person name="Sreeshan A."/>
            <person name="Augustine A."/>
        </authorList>
    </citation>
    <scope>NUCLEOTIDE SEQUENCE</scope>
    <source>
        <tissue evidence="1">Leaf</tissue>
    </source>
</reference>